<keyword evidence="3" id="KW-0804">Transcription</keyword>
<dbReference type="SMART" id="SM00342">
    <property type="entry name" value="HTH_ARAC"/>
    <property type="match status" value="1"/>
</dbReference>
<keyword evidence="6" id="KW-1185">Reference proteome</keyword>
<dbReference type="SUPFAM" id="SSF52317">
    <property type="entry name" value="Class I glutamine amidotransferase-like"/>
    <property type="match status" value="1"/>
</dbReference>
<keyword evidence="1" id="KW-0805">Transcription regulation</keyword>
<dbReference type="SUPFAM" id="SSF46689">
    <property type="entry name" value="Homeodomain-like"/>
    <property type="match status" value="2"/>
</dbReference>
<dbReference type="InterPro" id="IPR018062">
    <property type="entry name" value="HTH_AraC-typ_CS"/>
</dbReference>
<evidence type="ECO:0000256" key="2">
    <source>
        <dbReference type="ARBA" id="ARBA00023125"/>
    </source>
</evidence>
<protein>
    <submittedName>
        <fullName evidence="5">Helix-turn-helix domain-containing protein</fullName>
    </submittedName>
</protein>
<organism evidence="5 6">
    <name type="scientific">Marinobacterium marinum</name>
    <dbReference type="NCBI Taxonomy" id="2756129"/>
    <lineage>
        <taxon>Bacteria</taxon>
        <taxon>Pseudomonadati</taxon>
        <taxon>Pseudomonadota</taxon>
        <taxon>Gammaproteobacteria</taxon>
        <taxon>Oceanospirillales</taxon>
        <taxon>Oceanospirillaceae</taxon>
        <taxon>Marinobacterium</taxon>
    </lineage>
</organism>
<dbReference type="Pfam" id="PF12833">
    <property type="entry name" value="HTH_18"/>
    <property type="match status" value="1"/>
</dbReference>
<dbReference type="InterPro" id="IPR020449">
    <property type="entry name" value="Tscrpt_reg_AraC-type_HTH"/>
</dbReference>
<dbReference type="PROSITE" id="PS01124">
    <property type="entry name" value="HTH_ARAC_FAMILY_2"/>
    <property type="match status" value="1"/>
</dbReference>
<comment type="caution">
    <text evidence="5">The sequence shown here is derived from an EMBL/GenBank/DDBJ whole genome shotgun (WGS) entry which is preliminary data.</text>
</comment>
<accession>A0A7W1WZ05</accession>
<feature type="domain" description="HTH araC/xylS-type" evidence="4">
    <location>
        <begin position="211"/>
        <end position="313"/>
    </location>
</feature>
<reference evidence="5 6" key="1">
    <citation type="submission" date="2020-07" db="EMBL/GenBank/DDBJ databases">
        <title>Bacterium isolated from marien macroalgae.</title>
        <authorList>
            <person name="Zhu K."/>
            <person name="Lu D."/>
            <person name="Du Z."/>
        </authorList>
    </citation>
    <scope>NUCLEOTIDE SEQUENCE [LARGE SCALE GENOMIC DNA]</scope>
    <source>
        <strain evidence="5 6">3-1745</strain>
    </source>
</reference>
<sequence>MSQTVHIAILVIPGAALSAVHGLIDLFQTANRVLAELQQAPALRFQESCWNLEGGRLVPSPTGSDGAPAVVIVPPVLNGQAYLEPQPDVCAWLKTWHQQGAVVSSACAGSFLLAQAGLLTGRKATTHWQLEGAFRYQYPDIELDTDALLLTDSDLVTAGGVMSWVDLGLHLIGRYVPPTVVQALGRFLVVDTGARQQSYYRSFLPVLDHNDRAILALQHRLHREYAQAWSVRQMASMASLTERTFSRRFLKATGLRPAEYLQQQRVHKARELLENTATTVERVAWLVGYEDISAFRRMFQKQTGLTPSQYRERFSNSGQAVNRERAEVATVELD</sequence>
<dbReference type="PRINTS" id="PR00032">
    <property type="entry name" value="HTHARAC"/>
</dbReference>
<evidence type="ECO:0000313" key="6">
    <source>
        <dbReference type="Proteomes" id="UP000538931"/>
    </source>
</evidence>
<dbReference type="GO" id="GO:0043565">
    <property type="term" value="F:sequence-specific DNA binding"/>
    <property type="evidence" value="ECO:0007669"/>
    <property type="project" value="InterPro"/>
</dbReference>
<dbReference type="PANTHER" id="PTHR43130">
    <property type="entry name" value="ARAC-FAMILY TRANSCRIPTIONAL REGULATOR"/>
    <property type="match status" value="1"/>
</dbReference>
<dbReference type="InterPro" id="IPR009057">
    <property type="entry name" value="Homeodomain-like_sf"/>
</dbReference>
<dbReference type="InterPro" id="IPR029062">
    <property type="entry name" value="Class_I_gatase-like"/>
</dbReference>
<evidence type="ECO:0000259" key="4">
    <source>
        <dbReference type="PROSITE" id="PS01124"/>
    </source>
</evidence>
<dbReference type="Gene3D" id="1.10.10.60">
    <property type="entry name" value="Homeodomain-like"/>
    <property type="match status" value="2"/>
</dbReference>
<dbReference type="RefSeq" id="WP_181739694.1">
    <property type="nucleotide sequence ID" value="NZ_JACEMT010000049.1"/>
</dbReference>
<dbReference type="Proteomes" id="UP000538931">
    <property type="component" value="Unassembled WGS sequence"/>
</dbReference>
<keyword evidence="2" id="KW-0238">DNA-binding</keyword>
<evidence type="ECO:0000256" key="3">
    <source>
        <dbReference type="ARBA" id="ARBA00023163"/>
    </source>
</evidence>
<dbReference type="Gene3D" id="3.40.50.880">
    <property type="match status" value="1"/>
</dbReference>
<dbReference type="InterPro" id="IPR002818">
    <property type="entry name" value="DJ-1/PfpI"/>
</dbReference>
<dbReference type="InterPro" id="IPR052158">
    <property type="entry name" value="INH-QAR"/>
</dbReference>
<gene>
    <name evidence="5" type="ORF">H1S06_09880</name>
</gene>
<dbReference type="AlphaFoldDB" id="A0A7W1WZ05"/>
<name>A0A7W1WZ05_9GAMM</name>
<dbReference type="PROSITE" id="PS00041">
    <property type="entry name" value="HTH_ARAC_FAMILY_1"/>
    <property type="match status" value="1"/>
</dbReference>
<dbReference type="EMBL" id="JACEMT010000049">
    <property type="protein sequence ID" value="MBA4502672.1"/>
    <property type="molecule type" value="Genomic_DNA"/>
</dbReference>
<dbReference type="GO" id="GO:0003700">
    <property type="term" value="F:DNA-binding transcription factor activity"/>
    <property type="evidence" value="ECO:0007669"/>
    <property type="project" value="InterPro"/>
</dbReference>
<evidence type="ECO:0000313" key="5">
    <source>
        <dbReference type="EMBL" id="MBA4502672.1"/>
    </source>
</evidence>
<dbReference type="PANTHER" id="PTHR43130:SF3">
    <property type="entry name" value="HTH-TYPE TRANSCRIPTIONAL REGULATOR RV1931C"/>
    <property type="match status" value="1"/>
</dbReference>
<proteinExistence type="predicted"/>
<dbReference type="CDD" id="cd03138">
    <property type="entry name" value="GATase1_AraC_2"/>
    <property type="match status" value="1"/>
</dbReference>
<dbReference type="Pfam" id="PF01965">
    <property type="entry name" value="DJ-1_PfpI"/>
    <property type="match status" value="1"/>
</dbReference>
<evidence type="ECO:0000256" key="1">
    <source>
        <dbReference type="ARBA" id="ARBA00023015"/>
    </source>
</evidence>
<dbReference type="InterPro" id="IPR018060">
    <property type="entry name" value="HTH_AraC"/>
</dbReference>